<proteinExistence type="predicted"/>
<sequence>MLKTIAPPHLISIQYLQLANTYHHRLAVCFFSLLVTPMAKHRRSRRRAHKRRGHEDTEAPTFHDRGSSSWDGRDHRRESRLGSSLVSDTRLEGQSRFGRLGQRNELQMPHGRREFNNNRPQQRSASMTSIFQPHRDLRYQRYDHIIRDLFIQGSVIEQKVKRLLDGLAHIQPSPEEMEWEMTNSVYYVPLALANVVDGRRTVAAASSPRQEGDGMEISSPGRRQTQGSATLTLGSVARGHSI</sequence>
<dbReference type="Proteomes" id="UP000324767">
    <property type="component" value="Unassembled WGS sequence"/>
</dbReference>
<dbReference type="OrthoDB" id="5418225at2759"/>
<feature type="compositionally biased region" description="Polar residues" evidence="1">
    <location>
        <begin position="221"/>
        <end position="233"/>
    </location>
</feature>
<feature type="region of interest" description="Disordered" evidence="1">
    <location>
        <begin position="203"/>
        <end position="242"/>
    </location>
</feature>
<evidence type="ECO:0000256" key="1">
    <source>
        <dbReference type="SAM" id="MobiDB-lite"/>
    </source>
</evidence>
<protein>
    <submittedName>
        <fullName evidence="2">Uncharacterized protein</fullName>
    </submittedName>
</protein>
<reference evidence="2 3" key="1">
    <citation type="submission" date="2019-09" db="EMBL/GenBank/DDBJ databases">
        <title>The hologenome of the rock-dwelling lichen Lasallia pustulata.</title>
        <authorList>
            <person name="Greshake Tzovaras B."/>
            <person name="Segers F."/>
            <person name="Bicker A."/>
            <person name="Dal Grande F."/>
            <person name="Otte J."/>
            <person name="Hankeln T."/>
            <person name="Schmitt I."/>
            <person name="Ebersberger I."/>
        </authorList>
    </citation>
    <scope>NUCLEOTIDE SEQUENCE [LARGE SCALE GENOMIC DNA]</scope>
    <source>
        <strain evidence="2">A1-1</strain>
    </source>
</reference>
<evidence type="ECO:0000313" key="3">
    <source>
        <dbReference type="Proteomes" id="UP000324767"/>
    </source>
</evidence>
<accession>A0A5M8Q523</accession>
<gene>
    <name evidence="2" type="ORF">FRX48_00909</name>
</gene>
<evidence type="ECO:0000313" key="2">
    <source>
        <dbReference type="EMBL" id="KAA6416189.1"/>
    </source>
</evidence>
<dbReference type="AlphaFoldDB" id="A0A5M8Q523"/>
<feature type="compositionally biased region" description="Basic and acidic residues" evidence="1">
    <location>
        <begin position="53"/>
        <end position="80"/>
    </location>
</feature>
<feature type="compositionally biased region" description="Basic residues" evidence="1">
    <location>
        <begin position="40"/>
        <end position="52"/>
    </location>
</feature>
<comment type="caution">
    <text evidence="2">The sequence shown here is derived from an EMBL/GenBank/DDBJ whole genome shotgun (WGS) entry which is preliminary data.</text>
</comment>
<feature type="region of interest" description="Disordered" evidence="1">
    <location>
        <begin position="40"/>
        <end position="85"/>
    </location>
</feature>
<name>A0A5M8Q523_9LECA</name>
<dbReference type="EMBL" id="VXIT01000001">
    <property type="protein sequence ID" value="KAA6416189.1"/>
    <property type="molecule type" value="Genomic_DNA"/>
</dbReference>
<organism evidence="2 3">
    <name type="scientific">Lasallia pustulata</name>
    <dbReference type="NCBI Taxonomy" id="136370"/>
    <lineage>
        <taxon>Eukaryota</taxon>
        <taxon>Fungi</taxon>
        <taxon>Dikarya</taxon>
        <taxon>Ascomycota</taxon>
        <taxon>Pezizomycotina</taxon>
        <taxon>Lecanoromycetes</taxon>
        <taxon>OSLEUM clade</taxon>
        <taxon>Umbilicariomycetidae</taxon>
        <taxon>Umbilicariales</taxon>
        <taxon>Umbilicariaceae</taxon>
        <taxon>Lasallia</taxon>
    </lineage>
</organism>